<dbReference type="GO" id="GO:0016491">
    <property type="term" value="F:oxidoreductase activity"/>
    <property type="evidence" value="ECO:0007669"/>
    <property type="project" value="UniProtKB-KW"/>
</dbReference>
<dbReference type="InterPro" id="IPR012336">
    <property type="entry name" value="Thioredoxin-like_fold"/>
</dbReference>
<evidence type="ECO:0000256" key="6">
    <source>
        <dbReference type="SAM" id="Phobius"/>
    </source>
</evidence>
<protein>
    <recommendedName>
        <fullName evidence="7">Thioredoxin-like fold domain-containing protein</fullName>
    </recommendedName>
</protein>
<dbReference type="Pfam" id="PF13462">
    <property type="entry name" value="Thioredoxin_4"/>
    <property type="match status" value="1"/>
</dbReference>
<evidence type="ECO:0000256" key="1">
    <source>
        <dbReference type="ARBA" id="ARBA00005791"/>
    </source>
</evidence>
<dbReference type="PANTHER" id="PTHR13887">
    <property type="entry name" value="GLUTATHIONE S-TRANSFERASE KAPPA"/>
    <property type="match status" value="1"/>
</dbReference>
<keyword evidence="4" id="KW-1015">Disulfide bond</keyword>
<reference evidence="8 9" key="1">
    <citation type="journal article" date="2016" name="Nat. Commun.">
        <title>Thousands of microbial genomes shed light on interconnected biogeochemical processes in an aquifer system.</title>
        <authorList>
            <person name="Anantharaman K."/>
            <person name="Brown C.T."/>
            <person name="Hug L.A."/>
            <person name="Sharon I."/>
            <person name="Castelle C.J."/>
            <person name="Probst A.J."/>
            <person name="Thomas B.C."/>
            <person name="Singh A."/>
            <person name="Wilkins M.J."/>
            <person name="Karaoz U."/>
            <person name="Brodie E.L."/>
            <person name="Williams K.H."/>
            <person name="Hubbard S.S."/>
            <person name="Banfield J.F."/>
        </authorList>
    </citation>
    <scope>NUCLEOTIDE SEQUENCE [LARGE SCALE GENOMIC DNA]</scope>
</reference>
<evidence type="ECO:0000256" key="5">
    <source>
        <dbReference type="ARBA" id="ARBA00023284"/>
    </source>
</evidence>
<dbReference type="Proteomes" id="UP000177040">
    <property type="component" value="Unassembled WGS sequence"/>
</dbReference>
<keyword evidence="2" id="KW-0732">Signal</keyword>
<dbReference type="PANTHER" id="PTHR13887:SF14">
    <property type="entry name" value="DISULFIDE BOND FORMATION PROTEIN D"/>
    <property type="match status" value="1"/>
</dbReference>
<dbReference type="CDD" id="cd02972">
    <property type="entry name" value="DsbA_family"/>
    <property type="match status" value="1"/>
</dbReference>
<organism evidence="8 9">
    <name type="scientific">Candidatus Magasanikbacteria bacterium RIFCSPLOWO2_01_FULL_40_15</name>
    <dbReference type="NCBI Taxonomy" id="1798686"/>
    <lineage>
        <taxon>Bacteria</taxon>
        <taxon>Candidatus Magasanikiibacteriota</taxon>
    </lineage>
</organism>
<dbReference type="Gene3D" id="3.40.30.10">
    <property type="entry name" value="Glutaredoxin"/>
    <property type="match status" value="2"/>
</dbReference>
<sequence>MEEMEPKKGLLSSMTPGQVFALGLGGGVMVLCTIGFLILLPMVLGGSGFNFGKGQSADSVKTVDAAQVSNTGSGPKISDIAKGIGLDYDKFKSCVESKKYADKVQADEDEVQAAGGQGTPFLVVMGPKGQTVPIKGAYPAEIINGVIQKMLGQKVTVANLPVEEKVSVRSIDPKKEPIVGNANAKISLIEYSDFECPFCKRFHATMQQVMAANGDNVRWVYRHFPLDSLHQKARTEALASECAGEQGKFWEFTNSVFEVTPSNDGMDITL</sequence>
<keyword evidence="5" id="KW-0676">Redox-active center</keyword>
<feature type="transmembrane region" description="Helical" evidence="6">
    <location>
        <begin position="20"/>
        <end position="44"/>
    </location>
</feature>
<accession>A0A1F6N3X5</accession>
<comment type="caution">
    <text evidence="8">The sequence shown here is derived from an EMBL/GenBank/DDBJ whole genome shotgun (WGS) entry which is preliminary data.</text>
</comment>
<evidence type="ECO:0000256" key="3">
    <source>
        <dbReference type="ARBA" id="ARBA00023002"/>
    </source>
</evidence>
<keyword evidence="6" id="KW-0812">Transmembrane</keyword>
<keyword evidence="3" id="KW-0560">Oxidoreductase</keyword>
<feature type="domain" description="Thioredoxin-like fold" evidence="7">
    <location>
        <begin position="175"/>
        <end position="258"/>
    </location>
</feature>
<evidence type="ECO:0000313" key="9">
    <source>
        <dbReference type="Proteomes" id="UP000177040"/>
    </source>
</evidence>
<dbReference type="SUPFAM" id="SSF52833">
    <property type="entry name" value="Thioredoxin-like"/>
    <property type="match status" value="1"/>
</dbReference>
<comment type="similarity">
    <text evidence="1">Belongs to the thioredoxin family. DsbA subfamily.</text>
</comment>
<evidence type="ECO:0000256" key="4">
    <source>
        <dbReference type="ARBA" id="ARBA00023157"/>
    </source>
</evidence>
<keyword evidence="6" id="KW-0472">Membrane</keyword>
<evidence type="ECO:0000313" key="8">
    <source>
        <dbReference type="EMBL" id="OGH78572.1"/>
    </source>
</evidence>
<evidence type="ECO:0000259" key="7">
    <source>
        <dbReference type="Pfam" id="PF13462"/>
    </source>
</evidence>
<evidence type="ECO:0000256" key="2">
    <source>
        <dbReference type="ARBA" id="ARBA00022729"/>
    </source>
</evidence>
<dbReference type="EMBL" id="MFQH01000006">
    <property type="protein sequence ID" value="OGH78572.1"/>
    <property type="molecule type" value="Genomic_DNA"/>
</dbReference>
<dbReference type="InterPro" id="IPR036249">
    <property type="entry name" value="Thioredoxin-like_sf"/>
</dbReference>
<gene>
    <name evidence="8" type="ORF">A2983_02830</name>
</gene>
<proteinExistence type="inferred from homology"/>
<dbReference type="AlphaFoldDB" id="A0A1F6N3X5"/>
<name>A0A1F6N3X5_9BACT</name>
<keyword evidence="6" id="KW-1133">Transmembrane helix</keyword>